<dbReference type="RefSeq" id="WP_160952403.1">
    <property type="nucleotide sequence ID" value="NZ_WWEQ01000007.1"/>
</dbReference>
<comment type="caution">
    <text evidence="1">The sequence shown here is derived from an EMBL/GenBank/DDBJ whole genome shotgun (WGS) entry which is preliminary data.</text>
</comment>
<sequence length="247" mass="25686">MPSALPTLLTSLALAALVEHRIAPDHAVSLFADSEEPVPFALADPALGGQPRGLLLWAADARAAGIDGFRCQLVHPSLPYAVPRVDRALARPIARAGAVIVAEAAGTARAVLVLDDEGGFTAAECAPVPYAPLFSASAAEAVRELRQTVMEGLGTVERLGRRAPEAVRGLAWRDWQADMGGPGLRDELSALLPDPAQAMPLHAALDIHDALSPILAPATLEPPELGHLLARLHPAAADVVATITRGV</sequence>
<dbReference type="Proteomes" id="UP000469215">
    <property type="component" value="Unassembled WGS sequence"/>
</dbReference>
<reference evidence="1 2" key="1">
    <citation type="submission" date="2020-01" db="EMBL/GenBank/DDBJ databases">
        <authorList>
            <person name="Deng T."/>
        </authorList>
    </citation>
    <scope>NUCLEOTIDE SEQUENCE [LARGE SCALE GENOMIC DNA]</scope>
    <source>
        <strain evidence="1 2">5221</strain>
    </source>
</reference>
<keyword evidence="2" id="KW-1185">Reference proteome</keyword>
<dbReference type="AlphaFoldDB" id="A0A6N9H4M6"/>
<dbReference type="EMBL" id="WWEQ01000007">
    <property type="protein sequence ID" value="MYM18970.1"/>
    <property type="molecule type" value="Genomic_DNA"/>
</dbReference>
<organism evidence="1 2">
    <name type="scientific">Brevibacterium rongguiense</name>
    <dbReference type="NCBI Taxonomy" id="2695267"/>
    <lineage>
        <taxon>Bacteria</taxon>
        <taxon>Bacillati</taxon>
        <taxon>Actinomycetota</taxon>
        <taxon>Actinomycetes</taxon>
        <taxon>Micrococcales</taxon>
        <taxon>Brevibacteriaceae</taxon>
        <taxon>Brevibacterium</taxon>
    </lineage>
</organism>
<proteinExistence type="predicted"/>
<evidence type="ECO:0000313" key="1">
    <source>
        <dbReference type="EMBL" id="MYM18970.1"/>
    </source>
</evidence>
<gene>
    <name evidence="1" type="ORF">GSY69_02990</name>
</gene>
<evidence type="ECO:0000313" key="2">
    <source>
        <dbReference type="Proteomes" id="UP000469215"/>
    </source>
</evidence>
<accession>A0A6N9H4M6</accession>
<protein>
    <submittedName>
        <fullName evidence="1">Uncharacterized protein</fullName>
    </submittedName>
</protein>
<name>A0A6N9H4M6_9MICO</name>